<name>A0AAN8Q0H0_POLSC</name>
<dbReference type="AlphaFoldDB" id="A0AAN8Q0H0"/>
<protein>
    <submittedName>
        <fullName evidence="1">Uncharacterized protein</fullName>
    </submittedName>
</protein>
<accession>A0AAN8Q0H0</accession>
<evidence type="ECO:0000313" key="1">
    <source>
        <dbReference type="EMBL" id="KAK6629448.1"/>
    </source>
</evidence>
<dbReference type="Proteomes" id="UP001372834">
    <property type="component" value="Unassembled WGS sequence"/>
</dbReference>
<sequence>MNQVPEEHREAINVHMLLHKVPGKFKKDNRDPSNRPVVKVPSTMILLRHQFLLNNKANKKLWPVDTQGNTYEVTTGTGDGSEPLTKLTILHECQQDDKMSSITLDVLDNS</sequence>
<dbReference type="EMBL" id="JAWJWE010000036">
    <property type="protein sequence ID" value="KAK6629448.1"/>
    <property type="molecule type" value="Genomic_DNA"/>
</dbReference>
<organism evidence="1 2">
    <name type="scientific">Polyplax serrata</name>
    <name type="common">Common mouse louse</name>
    <dbReference type="NCBI Taxonomy" id="468196"/>
    <lineage>
        <taxon>Eukaryota</taxon>
        <taxon>Metazoa</taxon>
        <taxon>Ecdysozoa</taxon>
        <taxon>Arthropoda</taxon>
        <taxon>Hexapoda</taxon>
        <taxon>Insecta</taxon>
        <taxon>Pterygota</taxon>
        <taxon>Neoptera</taxon>
        <taxon>Paraneoptera</taxon>
        <taxon>Psocodea</taxon>
        <taxon>Troctomorpha</taxon>
        <taxon>Phthiraptera</taxon>
        <taxon>Anoplura</taxon>
        <taxon>Polyplacidae</taxon>
        <taxon>Polyplax</taxon>
    </lineage>
</organism>
<evidence type="ECO:0000313" key="2">
    <source>
        <dbReference type="Proteomes" id="UP001372834"/>
    </source>
</evidence>
<proteinExistence type="predicted"/>
<comment type="caution">
    <text evidence="1">The sequence shown here is derived from an EMBL/GenBank/DDBJ whole genome shotgun (WGS) entry which is preliminary data.</text>
</comment>
<reference evidence="1 2" key="1">
    <citation type="submission" date="2023-10" db="EMBL/GenBank/DDBJ databases">
        <title>Genomes of two closely related lineages of the louse Polyplax serrata with different host specificities.</title>
        <authorList>
            <person name="Martinu J."/>
            <person name="Tarabai H."/>
            <person name="Stefka J."/>
            <person name="Hypsa V."/>
        </authorList>
    </citation>
    <scope>NUCLEOTIDE SEQUENCE [LARGE SCALE GENOMIC DNA]</scope>
    <source>
        <strain evidence="1">HR10_N</strain>
    </source>
</reference>
<gene>
    <name evidence="1" type="ORF">RUM43_003265</name>
</gene>